<dbReference type="FunFam" id="3.40.140.10:FF:000008">
    <property type="entry name" value="Cytidine deaminase"/>
    <property type="match status" value="1"/>
</dbReference>
<dbReference type="PROSITE" id="PS51747">
    <property type="entry name" value="CYT_DCMP_DEAMINASES_2"/>
    <property type="match status" value="1"/>
</dbReference>
<protein>
    <recommendedName>
        <fullName evidence="5">cytidine deaminase</fullName>
        <ecNumber evidence="5">3.5.4.5</ecNumber>
    </recommendedName>
    <alternativeName>
        <fullName evidence="10">Cytidine aminohydrolase</fullName>
    </alternativeName>
</protein>
<dbReference type="EMBL" id="NAJQ01000732">
    <property type="protein sequence ID" value="TKA65465.1"/>
    <property type="molecule type" value="Genomic_DNA"/>
</dbReference>
<evidence type="ECO:0000256" key="15">
    <source>
        <dbReference type="SAM" id="MobiDB-lite"/>
    </source>
</evidence>
<evidence type="ECO:0000256" key="14">
    <source>
        <dbReference type="PIRSR" id="PIRSR606262-3"/>
    </source>
</evidence>
<evidence type="ECO:0000313" key="19">
    <source>
        <dbReference type="Proteomes" id="UP000309340"/>
    </source>
</evidence>
<dbReference type="PANTHER" id="PTHR14021">
    <property type="entry name" value="IRON-SULFUR CLUSTER CO-CHAPERONE PROTEIN HSCB"/>
    <property type="match status" value="1"/>
</dbReference>
<evidence type="ECO:0000256" key="10">
    <source>
        <dbReference type="ARBA" id="ARBA00032005"/>
    </source>
</evidence>
<feature type="domain" description="CMP/dCMP-type deaminase" evidence="17">
    <location>
        <begin position="22"/>
        <end position="151"/>
    </location>
</feature>
<feature type="binding site" evidence="14">
    <location>
        <position position="109"/>
    </location>
    <ligand>
        <name>Zn(2+)</name>
        <dbReference type="ChEBI" id="CHEBI:29105"/>
        <note>catalytic</note>
    </ligand>
</feature>
<keyword evidence="9" id="KW-0143">Chaperone</keyword>
<feature type="binding site" evidence="14">
    <location>
        <position position="74"/>
    </location>
    <ligand>
        <name>Zn(2+)</name>
        <dbReference type="ChEBI" id="CHEBI:29105"/>
        <note>catalytic</note>
    </ligand>
</feature>
<dbReference type="NCBIfam" id="NF004064">
    <property type="entry name" value="PRK05578.1"/>
    <property type="match status" value="1"/>
</dbReference>
<dbReference type="Gene3D" id="1.10.287.110">
    <property type="entry name" value="DnaJ domain"/>
    <property type="match status" value="1"/>
</dbReference>
<dbReference type="PROSITE" id="PS50076">
    <property type="entry name" value="DNAJ_2"/>
    <property type="match status" value="1"/>
</dbReference>
<evidence type="ECO:0000256" key="5">
    <source>
        <dbReference type="ARBA" id="ARBA00012783"/>
    </source>
</evidence>
<dbReference type="GO" id="GO:0004126">
    <property type="term" value="F:cytidine deaminase activity"/>
    <property type="evidence" value="ECO:0007669"/>
    <property type="project" value="UniProtKB-EC"/>
</dbReference>
<comment type="caution">
    <text evidence="18">The sequence shown here is derived from an EMBL/GenBank/DDBJ whole genome shotgun (WGS) entry which is preliminary data.</text>
</comment>
<evidence type="ECO:0000256" key="8">
    <source>
        <dbReference type="ARBA" id="ARBA00022833"/>
    </source>
</evidence>
<evidence type="ECO:0000256" key="2">
    <source>
        <dbReference type="ARBA" id="ARBA00003949"/>
    </source>
</evidence>
<dbReference type="CDD" id="cd06257">
    <property type="entry name" value="DnaJ"/>
    <property type="match status" value="1"/>
</dbReference>
<dbReference type="SUPFAM" id="SSF53927">
    <property type="entry name" value="Cytidine deaminase-like"/>
    <property type="match status" value="1"/>
</dbReference>
<dbReference type="STRING" id="329884.A0A4U0WUT1"/>
<reference evidence="18 19" key="1">
    <citation type="submission" date="2017-03" db="EMBL/GenBank/DDBJ databases">
        <title>Genomes of endolithic fungi from Antarctica.</title>
        <authorList>
            <person name="Coleine C."/>
            <person name="Masonjones S."/>
            <person name="Stajich J.E."/>
        </authorList>
    </citation>
    <scope>NUCLEOTIDE SEQUENCE [LARGE SCALE GENOMIC DNA]</scope>
    <source>
        <strain evidence="18 19">CCFEE 5184</strain>
    </source>
</reference>
<evidence type="ECO:0000313" key="18">
    <source>
        <dbReference type="EMBL" id="TKA65465.1"/>
    </source>
</evidence>
<feature type="region of interest" description="Disordered" evidence="15">
    <location>
        <begin position="160"/>
        <end position="190"/>
    </location>
</feature>
<feature type="compositionally biased region" description="Low complexity" evidence="15">
    <location>
        <begin position="176"/>
        <end position="186"/>
    </location>
</feature>
<evidence type="ECO:0000256" key="13">
    <source>
        <dbReference type="PIRSR" id="PIRSR606262-2"/>
    </source>
</evidence>
<dbReference type="InterPro" id="IPR036386">
    <property type="entry name" value="HscB_C_sf"/>
</dbReference>
<dbReference type="NCBIfam" id="TIGR00714">
    <property type="entry name" value="hscB"/>
    <property type="match status" value="1"/>
</dbReference>
<dbReference type="CDD" id="cd01283">
    <property type="entry name" value="cytidine_deaminase"/>
    <property type="match status" value="1"/>
</dbReference>
<evidence type="ECO:0000259" key="16">
    <source>
        <dbReference type="PROSITE" id="PS50076"/>
    </source>
</evidence>
<dbReference type="GO" id="GO:0051087">
    <property type="term" value="F:protein-folding chaperone binding"/>
    <property type="evidence" value="ECO:0007669"/>
    <property type="project" value="InterPro"/>
</dbReference>
<keyword evidence="7" id="KW-0378">Hydrolase</keyword>
<dbReference type="SUPFAM" id="SSF47144">
    <property type="entry name" value="HSC20 (HSCB), C-terminal oligomerisation domain"/>
    <property type="match status" value="1"/>
</dbReference>
<name>A0A4U0WUT1_9PEZI</name>
<evidence type="ECO:0000256" key="1">
    <source>
        <dbReference type="ARBA" id="ARBA00001947"/>
    </source>
</evidence>
<dbReference type="Pfam" id="PF00383">
    <property type="entry name" value="dCMP_cyt_deam_1"/>
    <property type="match status" value="1"/>
</dbReference>
<dbReference type="GO" id="GO:0008270">
    <property type="term" value="F:zinc ion binding"/>
    <property type="evidence" value="ECO:0007669"/>
    <property type="project" value="InterPro"/>
</dbReference>
<dbReference type="Gene3D" id="1.20.1280.20">
    <property type="entry name" value="HscB, C-terminal domain"/>
    <property type="match status" value="1"/>
</dbReference>
<dbReference type="PANTHER" id="PTHR14021:SF15">
    <property type="entry name" value="IRON-SULFUR CLUSTER CO-CHAPERONE PROTEIN HSCB"/>
    <property type="match status" value="1"/>
</dbReference>
<dbReference type="InterPro" id="IPR036869">
    <property type="entry name" value="J_dom_sf"/>
</dbReference>
<evidence type="ECO:0000256" key="11">
    <source>
        <dbReference type="ARBA" id="ARBA00049558"/>
    </source>
</evidence>
<keyword evidence="19" id="KW-1185">Reference proteome</keyword>
<dbReference type="InterPro" id="IPR016192">
    <property type="entry name" value="APOBEC/CMP_deaminase_Zn-bd"/>
</dbReference>
<dbReference type="InterPro" id="IPR009073">
    <property type="entry name" value="HscB_oligo_C"/>
</dbReference>
<dbReference type="InterPro" id="IPR002125">
    <property type="entry name" value="CMP_dCMP_dom"/>
</dbReference>
<comment type="similarity">
    <text evidence="4">Belongs to the HscB family.</text>
</comment>
<comment type="function">
    <text evidence="2">This enzyme scavenges exogenous and endogenous cytidine and 2'-deoxycytidine for UMP synthesis.</text>
</comment>
<feature type="region of interest" description="Disordered" evidence="15">
    <location>
        <begin position="196"/>
        <end position="215"/>
    </location>
</feature>
<evidence type="ECO:0000256" key="7">
    <source>
        <dbReference type="ARBA" id="ARBA00022801"/>
    </source>
</evidence>
<feature type="binding site" evidence="13">
    <location>
        <begin position="63"/>
        <end position="69"/>
    </location>
    <ligand>
        <name>substrate</name>
    </ligand>
</feature>
<keyword evidence="8 14" id="KW-0862">Zinc</keyword>
<dbReference type="GO" id="GO:0051259">
    <property type="term" value="P:protein complex oligomerization"/>
    <property type="evidence" value="ECO:0007669"/>
    <property type="project" value="InterPro"/>
</dbReference>
<dbReference type="SUPFAM" id="SSF46565">
    <property type="entry name" value="Chaperone J-domain"/>
    <property type="match status" value="1"/>
</dbReference>
<feature type="binding site" evidence="14">
    <location>
        <position position="112"/>
    </location>
    <ligand>
        <name>Zn(2+)</name>
        <dbReference type="ChEBI" id="CHEBI:29105"/>
        <note>catalytic</note>
    </ligand>
</feature>
<dbReference type="GO" id="GO:0072527">
    <property type="term" value="P:pyrimidine-containing compound metabolic process"/>
    <property type="evidence" value="ECO:0007669"/>
    <property type="project" value="UniProtKB-ARBA"/>
</dbReference>
<dbReference type="GO" id="GO:0055086">
    <property type="term" value="P:nucleobase-containing small molecule metabolic process"/>
    <property type="evidence" value="ECO:0007669"/>
    <property type="project" value="UniProtKB-ARBA"/>
</dbReference>
<comment type="similarity">
    <text evidence="3">Belongs to the cytidine and deoxycytidylate deaminase family.</text>
</comment>
<dbReference type="OrthoDB" id="414540at2759"/>
<evidence type="ECO:0000256" key="3">
    <source>
        <dbReference type="ARBA" id="ARBA00006576"/>
    </source>
</evidence>
<dbReference type="SMART" id="SM00271">
    <property type="entry name" value="DnaJ"/>
    <property type="match status" value="1"/>
</dbReference>
<sequence length="370" mass="40550">MTHQTKGHSRQDTALIHGLSASEVQRLSETCIEAKGRAYCPYSHFRVGCSLLLTNGTVVQGANVENAAYPVATCAERVTVATAVVQGAKKGDIRAIAVATDISPPASPCGMCRQFLREFCELEMPVLMYDKDGKSTFMTLGQLLPMSFGPEKLLSTEDIQHAGQRRSIATSPRLRQQAAAAPAGEQAQHDVAPPTHYELFPQTFPDGAPPASPFTPDLRQLRKEFLQLQAKAHPDLMPANQKRHAEGLSSLINEAYRTLQDPLKRAQYLLLQHGIDVEDESSKLSGGELLMEVMEAREAVEEAENEEDLSLLKAENGERIAESVGVLDLAFANGEWEAAAREAIRLRYWKNIEESIQGWEKGKGGGAIHH</sequence>
<feature type="active site" description="Proton donor" evidence="12">
    <location>
        <position position="76"/>
    </location>
</feature>
<organism evidence="18 19">
    <name type="scientific">Friedmanniomyces simplex</name>
    <dbReference type="NCBI Taxonomy" id="329884"/>
    <lineage>
        <taxon>Eukaryota</taxon>
        <taxon>Fungi</taxon>
        <taxon>Dikarya</taxon>
        <taxon>Ascomycota</taxon>
        <taxon>Pezizomycotina</taxon>
        <taxon>Dothideomycetes</taxon>
        <taxon>Dothideomycetidae</taxon>
        <taxon>Mycosphaerellales</taxon>
        <taxon>Teratosphaeriaceae</taxon>
        <taxon>Friedmanniomyces</taxon>
    </lineage>
</organism>
<dbReference type="GO" id="GO:0005739">
    <property type="term" value="C:mitochondrion"/>
    <property type="evidence" value="ECO:0007669"/>
    <property type="project" value="TreeGrafter"/>
</dbReference>
<dbReference type="InterPro" id="IPR016193">
    <property type="entry name" value="Cytidine_deaminase-like"/>
</dbReference>
<evidence type="ECO:0000256" key="12">
    <source>
        <dbReference type="PIRSR" id="PIRSR606262-1"/>
    </source>
</evidence>
<dbReference type="InterPro" id="IPR004640">
    <property type="entry name" value="HscB"/>
</dbReference>
<comment type="catalytic activity">
    <reaction evidence="11">
        <text>cytidine + H2O + H(+) = uridine + NH4(+)</text>
        <dbReference type="Rhea" id="RHEA:16069"/>
        <dbReference type="ChEBI" id="CHEBI:15377"/>
        <dbReference type="ChEBI" id="CHEBI:15378"/>
        <dbReference type="ChEBI" id="CHEBI:16704"/>
        <dbReference type="ChEBI" id="CHEBI:17562"/>
        <dbReference type="ChEBI" id="CHEBI:28938"/>
        <dbReference type="EC" id="3.5.4.5"/>
    </reaction>
</comment>
<dbReference type="NCBIfam" id="TIGR01354">
    <property type="entry name" value="cyt_deam_tetra"/>
    <property type="match status" value="1"/>
</dbReference>
<dbReference type="GO" id="GO:0001671">
    <property type="term" value="F:ATPase activator activity"/>
    <property type="evidence" value="ECO:0007669"/>
    <property type="project" value="InterPro"/>
</dbReference>
<dbReference type="EC" id="3.5.4.5" evidence="5"/>
<keyword evidence="6 14" id="KW-0479">Metal-binding</keyword>
<evidence type="ECO:0000256" key="9">
    <source>
        <dbReference type="ARBA" id="ARBA00023186"/>
    </source>
</evidence>
<dbReference type="Pfam" id="PF00226">
    <property type="entry name" value="DnaJ"/>
    <property type="match status" value="1"/>
</dbReference>
<dbReference type="Pfam" id="PF07743">
    <property type="entry name" value="HSCB_C"/>
    <property type="match status" value="1"/>
</dbReference>
<dbReference type="PROSITE" id="PS00903">
    <property type="entry name" value="CYT_DCMP_DEAMINASES_1"/>
    <property type="match status" value="1"/>
</dbReference>
<dbReference type="InterPro" id="IPR001623">
    <property type="entry name" value="DnaJ_domain"/>
</dbReference>
<dbReference type="GO" id="GO:0044571">
    <property type="term" value="P:[2Fe-2S] cluster assembly"/>
    <property type="evidence" value="ECO:0007669"/>
    <property type="project" value="InterPro"/>
</dbReference>
<evidence type="ECO:0000259" key="17">
    <source>
        <dbReference type="PROSITE" id="PS51747"/>
    </source>
</evidence>
<dbReference type="AlphaFoldDB" id="A0A4U0WUT1"/>
<feature type="domain" description="J" evidence="16">
    <location>
        <begin position="195"/>
        <end position="272"/>
    </location>
</feature>
<evidence type="ECO:0000256" key="6">
    <source>
        <dbReference type="ARBA" id="ARBA00022723"/>
    </source>
</evidence>
<dbReference type="Proteomes" id="UP000309340">
    <property type="component" value="Unassembled WGS sequence"/>
</dbReference>
<evidence type="ECO:0000256" key="4">
    <source>
        <dbReference type="ARBA" id="ARBA00010476"/>
    </source>
</evidence>
<comment type="cofactor">
    <cofactor evidence="1 14">
        <name>Zn(2+)</name>
        <dbReference type="ChEBI" id="CHEBI:29105"/>
    </cofactor>
</comment>
<dbReference type="Gene3D" id="3.40.140.10">
    <property type="entry name" value="Cytidine Deaminase, domain 2"/>
    <property type="match status" value="1"/>
</dbReference>
<proteinExistence type="inferred from homology"/>
<gene>
    <name evidence="18" type="ORF">B0A55_09287</name>
</gene>
<accession>A0A4U0WUT1</accession>
<dbReference type="InterPro" id="IPR006262">
    <property type="entry name" value="Cyt_deam_tetra"/>
</dbReference>